<keyword evidence="3" id="KW-1185">Reference proteome</keyword>
<gene>
    <name evidence="2" type="ORF">ACFO6S_17300</name>
</gene>
<evidence type="ECO:0000313" key="3">
    <source>
        <dbReference type="Proteomes" id="UP001595914"/>
    </source>
</evidence>
<sequence length="84" mass="9345">MHPASEFSTVGEILSAETNPTPRSRRHPHRDARQDHAEFEAIHNIDRAREVGSVHSIVPAADLRPRLVDAVERGMGRTLAQSTE</sequence>
<accession>A0ABV9FTV9</accession>
<comment type="caution">
    <text evidence="2">The sequence shown here is derived from an EMBL/GenBank/DDBJ whole genome shotgun (WGS) entry which is preliminary data.</text>
</comment>
<feature type="region of interest" description="Disordered" evidence="1">
    <location>
        <begin position="1"/>
        <end position="34"/>
    </location>
</feature>
<protein>
    <submittedName>
        <fullName evidence="2">Uncharacterized protein</fullName>
    </submittedName>
</protein>
<dbReference type="EMBL" id="JBHSFO010000012">
    <property type="protein sequence ID" value="MFC4605460.1"/>
    <property type="molecule type" value="Genomic_DNA"/>
</dbReference>
<organism evidence="2 3">
    <name type="scientific">Rhodococcus kronopolitis</name>
    <dbReference type="NCBI Taxonomy" id="1460226"/>
    <lineage>
        <taxon>Bacteria</taxon>
        <taxon>Bacillati</taxon>
        <taxon>Actinomycetota</taxon>
        <taxon>Actinomycetes</taxon>
        <taxon>Mycobacteriales</taxon>
        <taxon>Nocardiaceae</taxon>
        <taxon>Rhodococcus</taxon>
    </lineage>
</organism>
<dbReference type="Proteomes" id="UP001595914">
    <property type="component" value="Unassembled WGS sequence"/>
</dbReference>
<proteinExistence type="predicted"/>
<reference evidence="3" key="1">
    <citation type="journal article" date="2019" name="Int. J. Syst. Evol. Microbiol.">
        <title>The Global Catalogue of Microorganisms (GCM) 10K type strain sequencing project: providing services to taxonomists for standard genome sequencing and annotation.</title>
        <authorList>
            <consortium name="The Broad Institute Genomics Platform"/>
            <consortium name="The Broad Institute Genome Sequencing Center for Infectious Disease"/>
            <person name="Wu L."/>
            <person name="Ma J."/>
        </authorList>
    </citation>
    <scope>NUCLEOTIDE SEQUENCE [LARGE SCALE GENOMIC DNA]</scope>
    <source>
        <strain evidence="3">CCUG 54520</strain>
    </source>
</reference>
<evidence type="ECO:0000256" key="1">
    <source>
        <dbReference type="SAM" id="MobiDB-lite"/>
    </source>
</evidence>
<name>A0ABV9FTV9_9NOCA</name>
<evidence type="ECO:0000313" key="2">
    <source>
        <dbReference type="EMBL" id="MFC4605460.1"/>
    </source>
</evidence>